<evidence type="ECO:0000313" key="2">
    <source>
        <dbReference type="Proteomes" id="UP001259572"/>
    </source>
</evidence>
<dbReference type="EMBL" id="JAVUPU010000007">
    <property type="protein sequence ID" value="MDT9600014.1"/>
    <property type="molecule type" value="Genomic_DNA"/>
</dbReference>
<keyword evidence="2" id="KW-1185">Reference proteome</keyword>
<accession>A0ABU3Q9C8</accession>
<sequence length="70" mass="7974">MVTIYMPVLNEGTTVWRPVEASPHAYETYRVEGEMEEDEMWAFAPGTFVRCEWKTFSGGERRLSAVGVAN</sequence>
<name>A0ABU3Q9C8_9SPHN</name>
<reference evidence="1 2" key="1">
    <citation type="submission" date="2023-05" db="EMBL/GenBank/DDBJ databases">
        <authorList>
            <person name="Guo Y."/>
        </authorList>
    </citation>
    <scope>NUCLEOTIDE SEQUENCE [LARGE SCALE GENOMIC DNA]</scope>
    <source>
        <strain evidence="1 2">GR2756</strain>
    </source>
</reference>
<evidence type="ECO:0000313" key="1">
    <source>
        <dbReference type="EMBL" id="MDT9600014.1"/>
    </source>
</evidence>
<dbReference type="Proteomes" id="UP001259572">
    <property type="component" value="Unassembled WGS sequence"/>
</dbReference>
<comment type="caution">
    <text evidence="1">The sequence shown here is derived from an EMBL/GenBank/DDBJ whole genome shotgun (WGS) entry which is preliminary data.</text>
</comment>
<gene>
    <name evidence="1" type="ORF">RQX22_13715</name>
</gene>
<proteinExistence type="predicted"/>
<protein>
    <submittedName>
        <fullName evidence="1">Uncharacterized protein</fullName>
    </submittedName>
</protein>
<dbReference type="RefSeq" id="WP_315727115.1">
    <property type="nucleotide sequence ID" value="NZ_JAVUPU010000007.1"/>
</dbReference>
<organism evidence="1 2">
    <name type="scientific">Sphingosinicella rhizophila</name>
    <dbReference type="NCBI Taxonomy" id="3050082"/>
    <lineage>
        <taxon>Bacteria</taxon>
        <taxon>Pseudomonadati</taxon>
        <taxon>Pseudomonadota</taxon>
        <taxon>Alphaproteobacteria</taxon>
        <taxon>Sphingomonadales</taxon>
        <taxon>Sphingosinicellaceae</taxon>
        <taxon>Sphingosinicella</taxon>
    </lineage>
</organism>